<dbReference type="EMBL" id="FYEZ01000004">
    <property type="protein sequence ID" value="SNC74303.1"/>
    <property type="molecule type" value="Genomic_DNA"/>
</dbReference>
<dbReference type="EC" id="2.7.13.3" evidence="2"/>
<evidence type="ECO:0000256" key="9">
    <source>
        <dbReference type="SAM" id="MobiDB-lite"/>
    </source>
</evidence>
<gene>
    <name evidence="12" type="ORF">SAMN05445756_2224</name>
</gene>
<dbReference type="AlphaFoldDB" id="A0A212U7S2"/>
<evidence type="ECO:0000256" key="10">
    <source>
        <dbReference type="SAM" id="Phobius"/>
    </source>
</evidence>
<dbReference type="InterPro" id="IPR050482">
    <property type="entry name" value="Sensor_HK_TwoCompSys"/>
</dbReference>
<evidence type="ECO:0000313" key="12">
    <source>
        <dbReference type="EMBL" id="SNC74303.1"/>
    </source>
</evidence>
<dbReference type="SUPFAM" id="SSF55874">
    <property type="entry name" value="ATPase domain of HSP90 chaperone/DNA topoisomerase II/histidine kinase"/>
    <property type="match status" value="1"/>
</dbReference>
<feature type="transmembrane region" description="Helical" evidence="10">
    <location>
        <begin position="127"/>
        <end position="144"/>
    </location>
</feature>
<dbReference type="PANTHER" id="PTHR24421:SF10">
    <property type="entry name" value="NITRATE_NITRITE SENSOR PROTEIN NARQ"/>
    <property type="match status" value="1"/>
</dbReference>
<name>A0A212U7S2_9MICO</name>
<keyword evidence="10" id="KW-0472">Membrane</keyword>
<feature type="transmembrane region" description="Helical" evidence="10">
    <location>
        <begin position="53"/>
        <end position="74"/>
    </location>
</feature>
<accession>A0A212U7S2</accession>
<dbReference type="RefSeq" id="WP_088819252.1">
    <property type="nucleotide sequence ID" value="NZ_FYEZ01000004.1"/>
</dbReference>
<evidence type="ECO:0000256" key="3">
    <source>
        <dbReference type="ARBA" id="ARBA00022553"/>
    </source>
</evidence>
<protein>
    <recommendedName>
        <fullName evidence="2">histidine kinase</fullName>
        <ecNumber evidence="2">2.7.13.3</ecNumber>
    </recommendedName>
</protein>
<evidence type="ECO:0000256" key="8">
    <source>
        <dbReference type="ARBA" id="ARBA00023012"/>
    </source>
</evidence>
<dbReference type="Proteomes" id="UP000198122">
    <property type="component" value="Unassembled WGS sequence"/>
</dbReference>
<dbReference type="Pfam" id="PF07730">
    <property type="entry name" value="HisKA_3"/>
    <property type="match status" value="1"/>
</dbReference>
<dbReference type="CDD" id="cd16917">
    <property type="entry name" value="HATPase_UhpB-NarQ-NarX-like"/>
    <property type="match status" value="1"/>
</dbReference>
<keyword evidence="10" id="KW-1133">Transmembrane helix</keyword>
<dbReference type="Gene3D" id="1.20.5.1930">
    <property type="match status" value="1"/>
</dbReference>
<keyword evidence="8" id="KW-0902">Two-component regulatory system</keyword>
<sequence>MTVRTTAAPLSGYRQWIWWAVLGVLVALSCVAAFFSLGLAFERAGGDLGARQLWLLLGVPAAVAQPLLLCWSRARPVLVGYLVAVLSLLWPLGWFAPLVAWSTALVHAPDPGAAEPADGEEADQGGDLSIIGLLVAVGAWWIVWRDGRQPTDEGSLLKLVLHATQSEGAAPVTSDPLPWWFALLFTVVLLTVVGSAAMGLRSHHERGLAQDRALRAEGERDRTRSELGRRAERELVAQEVHDTLGHHLSLLSVHAGALELQAEGRDEEVTQRAAVVRENARRAMDDLRSLVGVLRAEPPAGGTPPLEEITRVVDEAVAGGDRLVATVYLHDAGEADPALSRAVHRIVQELLTNARKHAPGEVVRLELVGGPGRGVRVMARNRVVEPAREQPGLGITGMRERAELLGGALEVTRTEGEFVVEIGLPWPERSPG</sequence>
<dbReference type="InterPro" id="IPR011712">
    <property type="entry name" value="Sig_transdc_His_kin_sub3_dim/P"/>
</dbReference>
<evidence type="ECO:0000256" key="1">
    <source>
        <dbReference type="ARBA" id="ARBA00000085"/>
    </source>
</evidence>
<feature type="transmembrane region" description="Helical" evidence="10">
    <location>
        <begin position="179"/>
        <end position="200"/>
    </location>
</feature>
<evidence type="ECO:0000256" key="2">
    <source>
        <dbReference type="ARBA" id="ARBA00012438"/>
    </source>
</evidence>
<evidence type="ECO:0000256" key="5">
    <source>
        <dbReference type="ARBA" id="ARBA00022741"/>
    </source>
</evidence>
<reference evidence="12 13" key="1">
    <citation type="submission" date="2017-06" db="EMBL/GenBank/DDBJ databases">
        <authorList>
            <person name="Kim H.J."/>
            <person name="Triplett B.A."/>
        </authorList>
    </citation>
    <scope>NUCLEOTIDE SEQUENCE [LARGE SCALE GENOMIC DNA]</scope>
    <source>
        <strain evidence="12 13">DSM 22179</strain>
    </source>
</reference>
<evidence type="ECO:0000256" key="6">
    <source>
        <dbReference type="ARBA" id="ARBA00022777"/>
    </source>
</evidence>
<feature type="transmembrane region" description="Helical" evidence="10">
    <location>
        <begin position="80"/>
        <end position="106"/>
    </location>
</feature>
<keyword evidence="5" id="KW-0547">Nucleotide-binding</keyword>
<dbReference type="PROSITE" id="PS51257">
    <property type="entry name" value="PROKAR_LIPOPROTEIN"/>
    <property type="match status" value="1"/>
</dbReference>
<keyword evidence="10" id="KW-0812">Transmembrane</keyword>
<evidence type="ECO:0000313" key="13">
    <source>
        <dbReference type="Proteomes" id="UP000198122"/>
    </source>
</evidence>
<keyword evidence="7" id="KW-0067">ATP-binding</keyword>
<keyword evidence="13" id="KW-1185">Reference proteome</keyword>
<feature type="region of interest" description="Disordered" evidence="9">
    <location>
        <begin position="211"/>
        <end position="230"/>
    </location>
</feature>
<evidence type="ECO:0000256" key="7">
    <source>
        <dbReference type="ARBA" id="ARBA00022840"/>
    </source>
</evidence>
<evidence type="ECO:0000256" key="4">
    <source>
        <dbReference type="ARBA" id="ARBA00022679"/>
    </source>
</evidence>
<dbReference type="PANTHER" id="PTHR24421">
    <property type="entry name" value="NITRATE/NITRITE SENSOR PROTEIN NARX-RELATED"/>
    <property type="match status" value="1"/>
</dbReference>
<dbReference type="OrthoDB" id="227596at2"/>
<organism evidence="12 13">
    <name type="scientific">Kytococcus aerolatus</name>
    <dbReference type="NCBI Taxonomy" id="592308"/>
    <lineage>
        <taxon>Bacteria</taxon>
        <taxon>Bacillati</taxon>
        <taxon>Actinomycetota</taxon>
        <taxon>Actinomycetes</taxon>
        <taxon>Micrococcales</taxon>
        <taxon>Kytococcaceae</taxon>
        <taxon>Kytococcus</taxon>
    </lineage>
</organism>
<dbReference type="Gene3D" id="3.30.565.10">
    <property type="entry name" value="Histidine kinase-like ATPase, C-terminal domain"/>
    <property type="match status" value="1"/>
</dbReference>
<keyword evidence="3" id="KW-0597">Phosphoprotein</keyword>
<feature type="transmembrane region" description="Helical" evidence="10">
    <location>
        <begin position="16"/>
        <end position="41"/>
    </location>
</feature>
<dbReference type="InterPro" id="IPR036890">
    <property type="entry name" value="HATPase_C_sf"/>
</dbReference>
<dbReference type="GO" id="GO:0005524">
    <property type="term" value="F:ATP binding"/>
    <property type="evidence" value="ECO:0007669"/>
    <property type="project" value="UniProtKB-KW"/>
</dbReference>
<evidence type="ECO:0000259" key="11">
    <source>
        <dbReference type="Pfam" id="PF07730"/>
    </source>
</evidence>
<dbReference type="GO" id="GO:0000155">
    <property type="term" value="F:phosphorelay sensor kinase activity"/>
    <property type="evidence" value="ECO:0007669"/>
    <property type="project" value="InterPro"/>
</dbReference>
<dbReference type="GO" id="GO:0046983">
    <property type="term" value="F:protein dimerization activity"/>
    <property type="evidence" value="ECO:0007669"/>
    <property type="project" value="InterPro"/>
</dbReference>
<keyword evidence="4" id="KW-0808">Transferase</keyword>
<comment type="catalytic activity">
    <reaction evidence="1">
        <text>ATP + protein L-histidine = ADP + protein N-phospho-L-histidine.</text>
        <dbReference type="EC" id="2.7.13.3"/>
    </reaction>
</comment>
<proteinExistence type="predicted"/>
<dbReference type="GO" id="GO:0016020">
    <property type="term" value="C:membrane"/>
    <property type="evidence" value="ECO:0007669"/>
    <property type="project" value="InterPro"/>
</dbReference>
<feature type="domain" description="Signal transduction histidine kinase subgroup 3 dimerisation and phosphoacceptor" evidence="11">
    <location>
        <begin position="232"/>
        <end position="296"/>
    </location>
</feature>
<keyword evidence="6 12" id="KW-0418">Kinase</keyword>